<feature type="compositionally biased region" description="Low complexity" evidence="1">
    <location>
        <begin position="67"/>
        <end position="81"/>
    </location>
</feature>
<gene>
    <name evidence="3" type="ORF">F4559_001660</name>
</gene>
<dbReference type="EMBL" id="JACHJS010000001">
    <property type="protein sequence ID" value="MBB4964301.1"/>
    <property type="molecule type" value="Genomic_DNA"/>
</dbReference>
<organism evidence="3 4">
    <name type="scientific">Saccharothrix violaceirubra</name>
    <dbReference type="NCBI Taxonomy" id="413306"/>
    <lineage>
        <taxon>Bacteria</taxon>
        <taxon>Bacillati</taxon>
        <taxon>Actinomycetota</taxon>
        <taxon>Actinomycetes</taxon>
        <taxon>Pseudonocardiales</taxon>
        <taxon>Pseudonocardiaceae</taxon>
        <taxon>Saccharothrix</taxon>
    </lineage>
</organism>
<protein>
    <submittedName>
        <fullName evidence="3">Uncharacterized protein</fullName>
    </submittedName>
</protein>
<accession>A0A7W7T115</accession>
<proteinExistence type="predicted"/>
<feature type="region of interest" description="Disordered" evidence="1">
    <location>
        <begin position="26"/>
        <end position="96"/>
    </location>
</feature>
<comment type="caution">
    <text evidence="3">The sequence shown here is derived from an EMBL/GenBank/DDBJ whole genome shotgun (WGS) entry which is preliminary data.</text>
</comment>
<keyword evidence="2" id="KW-0732">Signal</keyword>
<reference evidence="3 4" key="1">
    <citation type="submission" date="2020-08" db="EMBL/GenBank/DDBJ databases">
        <title>Sequencing the genomes of 1000 actinobacteria strains.</title>
        <authorList>
            <person name="Klenk H.-P."/>
        </authorList>
    </citation>
    <scope>NUCLEOTIDE SEQUENCE [LARGE SCALE GENOMIC DNA]</scope>
    <source>
        <strain evidence="3 4">DSM 45084</strain>
    </source>
</reference>
<feature type="compositionally biased region" description="Pro residues" evidence="1">
    <location>
        <begin position="53"/>
        <end position="66"/>
    </location>
</feature>
<evidence type="ECO:0000256" key="1">
    <source>
        <dbReference type="SAM" id="MobiDB-lite"/>
    </source>
</evidence>
<dbReference type="RefSeq" id="WP_184667214.1">
    <property type="nucleotide sequence ID" value="NZ_BAABAI010000027.1"/>
</dbReference>
<keyword evidence="4" id="KW-1185">Reference proteome</keyword>
<evidence type="ECO:0000313" key="3">
    <source>
        <dbReference type="EMBL" id="MBB4964301.1"/>
    </source>
</evidence>
<evidence type="ECO:0000256" key="2">
    <source>
        <dbReference type="SAM" id="SignalP"/>
    </source>
</evidence>
<dbReference type="Proteomes" id="UP000542674">
    <property type="component" value="Unassembled WGS sequence"/>
</dbReference>
<feature type="chain" id="PRO_5031003701" evidence="2">
    <location>
        <begin position="19"/>
        <end position="131"/>
    </location>
</feature>
<evidence type="ECO:0000313" key="4">
    <source>
        <dbReference type="Proteomes" id="UP000542674"/>
    </source>
</evidence>
<dbReference type="AlphaFoldDB" id="A0A7W7T115"/>
<sequence length="131" mass="13363">MRRSTAVAASVALAAALAATSWYDTLSGRATPEPPHRVTPEADPAAVSTPDPTADPVPYPTPPGTAPDPAAGVPSHSPATRADADSALRAAEREARTMAACHEAAKALREATRDDDEAGSAAAFRVLFSTC</sequence>
<feature type="compositionally biased region" description="Basic and acidic residues" evidence="1">
    <location>
        <begin position="82"/>
        <end position="96"/>
    </location>
</feature>
<feature type="signal peptide" evidence="2">
    <location>
        <begin position="1"/>
        <end position="18"/>
    </location>
</feature>
<name>A0A7W7T115_9PSEU</name>